<dbReference type="OrthoDB" id="6084362at2759"/>
<dbReference type="PANTHER" id="PTHR10697">
    <property type="entry name" value="MAMMALIAN EPENDYMIN-RELATED PROTEIN 1"/>
    <property type="match status" value="1"/>
</dbReference>
<dbReference type="Proteomes" id="UP000030746">
    <property type="component" value="Unassembled WGS sequence"/>
</dbReference>
<dbReference type="PANTHER" id="PTHR10697:SF1">
    <property type="entry name" value="MAMMALIAN EPENDYMIN-RELATED PROTEIN 1"/>
    <property type="match status" value="1"/>
</dbReference>
<keyword evidence="3" id="KW-1185">Reference proteome</keyword>
<evidence type="ECO:0000313" key="3">
    <source>
        <dbReference type="Proteomes" id="UP000030746"/>
    </source>
</evidence>
<dbReference type="Pfam" id="PF00811">
    <property type="entry name" value="Ependymin"/>
    <property type="match status" value="1"/>
</dbReference>
<feature type="signal peptide" evidence="1">
    <location>
        <begin position="1"/>
        <end position="16"/>
    </location>
</feature>
<reference evidence="2 3" key="1">
    <citation type="journal article" date="2013" name="Nature">
        <title>Insights into bilaterian evolution from three spiralian genomes.</title>
        <authorList>
            <person name="Simakov O."/>
            <person name="Marletaz F."/>
            <person name="Cho S.J."/>
            <person name="Edsinger-Gonzales E."/>
            <person name="Havlak P."/>
            <person name="Hellsten U."/>
            <person name="Kuo D.H."/>
            <person name="Larsson T."/>
            <person name="Lv J."/>
            <person name="Arendt D."/>
            <person name="Savage R."/>
            <person name="Osoegawa K."/>
            <person name="de Jong P."/>
            <person name="Grimwood J."/>
            <person name="Chapman J.A."/>
            <person name="Shapiro H."/>
            <person name="Aerts A."/>
            <person name="Otillar R.P."/>
            <person name="Terry A.Y."/>
            <person name="Boore J.L."/>
            <person name="Grigoriev I.V."/>
            <person name="Lindberg D.R."/>
            <person name="Seaver E.C."/>
            <person name="Weisblat D.A."/>
            <person name="Putnam N.H."/>
            <person name="Rokhsar D.S."/>
        </authorList>
    </citation>
    <scope>NUCLEOTIDE SEQUENCE [LARGE SCALE GENOMIC DNA]</scope>
</reference>
<dbReference type="GO" id="GO:0005509">
    <property type="term" value="F:calcium ion binding"/>
    <property type="evidence" value="ECO:0007669"/>
    <property type="project" value="InterPro"/>
</dbReference>
<dbReference type="GO" id="GO:0007160">
    <property type="term" value="P:cell-matrix adhesion"/>
    <property type="evidence" value="ECO:0007669"/>
    <property type="project" value="InterPro"/>
</dbReference>
<evidence type="ECO:0000256" key="1">
    <source>
        <dbReference type="SAM" id="SignalP"/>
    </source>
</evidence>
<evidence type="ECO:0000313" key="2">
    <source>
        <dbReference type="EMBL" id="ESO90086.1"/>
    </source>
</evidence>
<dbReference type="EMBL" id="KB202481">
    <property type="protein sequence ID" value="ESO90086.1"/>
    <property type="molecule type" value="Genomic_DNA"/>
</dbReference>
<gene>
    <name evidence="2" type="ORF">LOTGIDRAFT_218124</name>
</gene>
<dbReference type="HOGENOM" id="CLU_097673_1_0_1"/>
<dbReference type="GO" id="GO:0005576">
    <property type="term" value="C:extracellular region"/>
    <property type="evidence" value="ECO:0007669"/>
    <property type="project" value="InterPro"/>
</dbReference>
<dbReference type="AlphaFoldDB" id="V4A9W0"/>
<protein>
    <recommendedName>
        <fullName evidence="4">Mammalian ependymin-related protein 1</fullName>
    </recommendedName>
</protein>
<name>V4A9W0_LOTGI</name>
<dbReference type="RefSeq" id="XP_009059163.1">
    <property type="nucleotide sequence ID" value="XM_009060915.1"/>
</dbReference>
<accession>V4A9W0</accession>
<dbReference type="InterPro" id="IPR001299">
    <property type="entry name" value="Ependymin"/>
</dbReference>
<dbReference type="KEGG" id="lgi:LOTGIDRAFT_218124"/>
<dbReference type="GO" id="GO:0005764">
    <property type="term" value="C:lysosome"/>
    <property type="evidence" value="ECO:0007669"/>
    <property type="project" value="TreeGrafter"/>
</dbReference>
<dbReference type="GeneID" id="20246758"/>
<keyword evidence="1" id="KW-0732">Signal</keyword>
<dbReference type="CTD" id="20246758"/>
<evidence type="ECO:0008006" key="4">
    <source>
        <dbReference type="Google" id="ProtNLM"/>
    </source>
</evidence>
<dbReference type="OMA" id="LNPPEFC"/>
<organism evidence="2 3">
    <name type="scientific">Lottia gigantea</name>
    <name type="common">Giant owl limpet</name>
    <dbReference type="NCBI Taxonomy" id="225164"/>
    <lineage>
        <taxon>Eukaryota</taxon>
        <taxon>Metazoa</taxon>
        <taxon>Spiralia</taxon>
        <taxon>Lophotrochozoa</taxon>
        <taxon>Mollusca</taxon>
        <taxon>Gastropoda</taxon>
        <taxon>Patellogastropoda</taxon>
        <taxon>Lottioidea</taxon>
        <taxon>Lottiidae</taxon>
        <taxon>Lottia</taxon>
    </lineage>
</organism>
<sequence length="191" mass="21616">MKVLLVFCVAVVSVLSQTPNPCVSPKQWEGRLFRYDRSKNFLQRARISYDELDRRVREVEEIEIGQTRDYYDVLYLHNIGIEYRLNFRTKNCTITPLTRPFIPAGLPEDAKYRGEATIGPAGVPDEHLTAVLFDGEFEGNPYFGAVTYPSCAPIETGFYSNRTGTVHSTYFDITLGITDPSVFIPPSECTS</sequence>
<proteinExistence type="predicted"/>
<feature type="chain" id="PRO_5004716490" description="Mammalian ependymin-related protein 1" evidence="1">
    <location>
        <begin position="17"/>
        <end position="191"/>
    </location>
</feature>